<evidence type="ECO:0000256" key="1">
    <source>
        <dbReference type="SAM" id="MobiDB-lite"/>
    </source>
</evidence>
<gene>
    <name evidence="2" type="ORF">SDC9_181685</name>
</gene>
<dbReference type="EMBL" id="VSSQ01087107">
    <property type="protein sequence ID" value="MPN34192.1"/>
    <property type="molecule type" value="Genomic_DNA"/>
</dbReference>
<comment type="caution">
    <text evidence="2">The sequence shown here is derived from an EMBL/GenBank/DDBJ whole genome shotgun (WGS) entry which is preliminary data.</text>
</comment>
<name>A0A645H760_9ZZZZ</name>
<accession>A0A645H760</accession>
<sequence>MQGAGIELRLAGTISAYGIDMHARLQQMPGDDGGAGLVGGDGGHDVRAGHCVPHAGADDGRGAEAGQERLQVAQQLLRGCRVDVEQAQLAHAQQLHEGQSLKFTLRAIADQRHAAVAGARQMERGHGGCGGSAQGRGQRQLADKARHAGGDIGQRAEGHHRGQSQTRIVRVAVDVFEGVVPRIGHRHQLDHAAG</sequence>
<feature type="compositionally biased region" description="Basic and acidic residues" evidence="1">
    <location>
        <begin position="141"/>
        <end position="160"/>
    </location>
</feature>
<feature type="region of interest" description="Disordered" evidence="1">
    <location>
        <begin position="120"/>
        <end position="166"/>
    </location>
</feature>
<reference evidence="2" key="1">
    <citation type="submission" date="2019-08" db="EMBL/GenBank/DDBJ databases">
        <authorList>
            <person name="Kucharzyk K."/>
            <person name="Murdoch R.W."/>
            <person name="Higgins S."/>
            <person name="Loffler F."/>
        </authorList>
    </citation>
    <scope>NUCLEOTIDE SEQUENCE</scope>
</reference>
<proteinExistence type="predicted"/>
<evidence type="ECO:0000313" key="2">
    <source>
        <dbReference type="EMBL" id="MPN34192.1"/>
    </source>
</evidence>
<dbReference type="AlphaFoldDB" id="A0A645H760"/>
<protein>
    <submittedName>
        <fullName evidence="2">Uncharacterized protein</fullName>
    </submittedName>
</protein>
<organism evidence="2">
    <name type="scientific">bioreactor metagenome</name>
    <dbReference type="NCBI Taxonomy" id="1076179"/>
    <lineage>
        <taxon>unclassified sequences</taxon>
        <taxon>metagenomes</taxon>
        <taxon>ecological metagenomes</taxon>
    </lineage>
</organism>